<accession>A0A813FVZ0</accession>
<protein>
    <submittedName>
        <fullName evidence="1">Uncharacterized protein</fullName>
    </submittedName>
</protein>
<comment type="caution">
    <text evidence="1">The sequence shown here is derived from an EMBL/GenBank/DDBJ whole genome shotgun (WGS) entry which is preliminary data.</text>
</comment>
<name>A0A813FVZ0_POLGL</name>
<dbReference type="EMBL" id="CAJNNV010026283">
    <property type="protein sequence ID" value="CAE8617789.1"/>
    <property type="molecule type" value="Genomic_DNA"/>
</dbReference>
<keyword evidence="2" id="KW-1185">Reference proteome</keyword>
<evidence type="ECO:0000313" key="2">
    <source>
        <dbReference type="Proteomes" id="UP000654075"/>
    </source>
</evidence>
<proteinExistence type="predicted"/>
<reference evidence="1" key="1">
    <citation type="submission" date="2021-02" db="EMBL/GenBank/DDBJ databases">
        <authorList>
            <person name="Dougan E. K."/>
            <person name="Rhodes N."/>
            <person name="Thang M."/>
            <person name="Chan C."/>
        </authorList>
    </citation>
    <scope>NUCLEOTIDE SEQUENCE</scope>
</reference>
<sequence>MKKRLSLSAVEEGFAARLALVEQLLAQDFQAAVEKLSRLEAKLEAMDRRQISVCALQLSDLSTLVRHTSEEVGESCTSDGLQESQHWHGTDERLTCLDAQMEQLMERMEQYMESTKPKRECCIGDDEDAQEYEPATGIASAEVSMSEILDLFTLWESPMRYELNPPLRSLVEQLSAPWKSLVEQLQEDMERLQAQTDETQVQLEMLATCFQSFSDAQEVSSCVKLTTEPTRHSCGLSSGLSPSSSFFFVSVSEADAAGFEDEVRDCIEKCIAASEAAVSSLAPRLLNTAAQSQELGMLVPASSSVQMPITRYKLNSGEDFDTCELATKTAMDRAKEGTRHQHEVPDVSLVQQATSSDSLKFDEHPLKDYEKATWSDADGGVQHEDLEVCKENMKLMVCEAPTSCEVFPSTLQPIPELVCQWSF</sequence>
<organism evidence="1 2">
    <name type="scientific">Polarella glacialis</name>
    <name type="common">Dinoflagellate</name>
    <dbReference type="NCBI Taxonomy" id="89957"/>
    <lineage>
        <taxon>Eukaryota</taxon>
        <taxon>Sar</taxon>
        <taxon>Alveolata</taxon>
        <taxon>Dinophyceae</taxon>
        <taxon>Suessiales</taxon>
        <taxon>Suessiaceae</taxon>
        <taxon>Polarella</taxon>
    </lineage>
</organism>
<evidence type="ECO:0000313" key="1">
    <source>
        <dbReference type="EMBL" id="CAE8617789.1"/>
    </source>
</evidence>
<gene>
    <name evidence="1" type="ORF">PGLA1383_LOCUS35446</name>
</gene>
<dbReference type="AlphaFoldDB" id="A0A813FVZ0"/>
<dbReference type="Proteomes" id="UP000654075">
    <property type="component" value="Unassembled WGS sequence"/>
</dbReference>